<evidence type="ECO:0000259" key="2">
    <source>
        <dbReference type="Pfam" id="PF13505"/>
    </source>
</evidence>
<keyword evidence="1" id="KW-0732">Signal</keyword>
<reference evidence="3" key="1">
    <citation type="submission" date="2016-10" db="EMBL/GenBank/DDBJ databases">
        <authorList>
            <person name="de Groot N.N."/>
        </authorList>
    </citation>
    <scope>NUCLEOTIDE SEQUENCE</scope>
</reference>
<dbReference type="EMBL" id="FPHC01000047">
    <property type="protein sequence ID" value="SFV58252.1"/>
    <property type="molecule type" value="Genomic_DNA"/>
</dbReference>
<dbReference type="AlphaFoldDB" id="A0A1W1BXT0"/>
<evidence type="ECO:0000313" key="3">
    <source>
        <dbReference type="EMBL" id="SFV58252.1"/>
    </source>
</evidence>
<feature type="domain" description="Outer membrane protein beta-barrel" evidence="2">
    <location>
        <begin position="40"/>
        <end position="228"/>
    </location>
</feature>
<dbReference type="SUPFAM" id="SSF56925">
    <property type="entry name" value="OMPA-like"/>
    <property type="match status" value="1"/>
</dbReference>
<accession>A0A1W1BXT0</accession>
<dbReference type="Gene3D" id="2.40.160.20">
    <property type="match status" value="1"/>
</dbReference>
<dbReference type="Pfam" id="PF13505">
    <property type="entry name" value="OMP_b-brl"/>
    <property type="match status" value="1"/>
</dbReference>
<proteinExistence type="predicted"/>
<evidence type="ECO:0000256" key="1">
    <source>
        <dbReference type="ARBA" id="ARBA00022729"/>
    </source>
</evidence>
<gene>
    <name evidence="3" type="ORF">MNB_SV-6-1365</name>
</gene>
<dbReference type="InterPro" id="IPR027385">
    <property type="entry name" value="Beta-barrel_OMP"/>
</dbReference>
<name>A0A1W1BXT0_9ZZZZ</name>
<sequence>MKNIVLSAVAVAAMGTFAVAGGDIAPIQEPTVVVPEVVEEVTDAGFYLGLGYGALKVEQTDNYEAGSISAEDQDDADFDQLLVQVGYKFNSYVAIEGRYWFGMNDLTGEPFFYNGNLTTQDASLDAYGIYVKPMYPVTDAFDIYALLGYAQTTYDQTFKAGNATVDYSTDLDGFSWGLGVSYSFNDNVSIFADYTSLYDDTYDEYGATVHYTSDFTISTINVGVSYKF</sequence>
<protein>
    <submittedName>
        <fullName evidence="3">Putative outer membrane protein OmpA</fullName>
    </submittedName>
</protein>
<organism evidence="3">
    <name type="scientific">hydrothermal vent metagenome</name>
    <dbReference type="NCBI Taxonomy" id="652676"/>
    <lineage>
        <taxon>unclassified sequences</taxon>
        <taxon>metagenomes</taxon>
        <taxon>ecological metagenomes</taxon>
    </lineage>
</organism>
<dbReference type="InterPro" id="IPR011250">
    <property type="entry name" value="OMP/PagP_B-barrel"/>
</dbReference>